<keyword evidence="2" id="KW-1185">Reference proteome</keyword>
<name>A0AAV0NTX5_9ROSI</name>
<comment type="caution">
    <text evidence="1">The sequence shown here is derived from an EMBL/GenBank/DDBJ whole genome shotgun (WGS) entry which is preliminary data.</text>
</comment>
<evidence type="ECO:0000313" key="1">
    <source>
        <dbReference type="EMBL" id="CAI0461681.1"/>
    </source>
</evidence>
<dbReference type="EMBL" id="CAMGYJ010000008">
    <property type="protein sequence ID" value="CAI0461681.1"/>
    <property type="molecule type" value="Genomic_DNA"/>
</dbReference>
<protein>
    <submittedName>
        <fullName evidence="1">Uncharacterized protein</fullName>
    </submittedName>
</protein>
<gene>
    <name evidence="1" type="ORF">LITE_LOCUS35050</name>
</gene>
<dbReference type="AlphaFoldDB" id="A0AAV0NTX5"/>
<proteinExistence type="predicted"/>
<accession>A0AAV0NTX5</accession>
<dbReference type="Proteomes" id="UP001154282">
    <property type="component" value="Unassembled WGS sequence"/>
</dbReference>
<sequence length="36" mass="3981">MVQGIDGRVGGNGMRWCVCSPMTHPGSFRCRYHRAG</sequence>
<organism evidence="1 2">
    <name type="scientific">Linum tenue</name>
    <dbReference type="NCBI Taxonomy" id="586396"/>
    <lineage>
        <taxon>Eukaryota</taxon>
        <taxon>Viridiplantae</taxon>
        <taxon>Streptophyta</taxon>
        <taxon>Embryophyta</taxon>
        <taxon>Tracheophyta</taxon>
        <taxon>Spermatophyta</taxon>
        <taxon>Magnoliopsida</taxon>
        <taxon>eudicotyledons</taxon>
        <taxon>Gunneridae</taxon>
        <taxon>Pentapetalae</taxon>
        <taxon>rosids</taxon>
        <taxon>fabids</taxon>
        <taxon>Malpighiales</taxon>
        <taxon>Linaceae</taxon>
        <taxon>Linum</taxon>
    </lineage>
</organism>
<evidence type="ECO:0000313" key="2">
    <source>
        <dbReference type="Proteomes" id="UP001154282"/>
    </source>
</evidence>
<reference evidence="1" key="1">
    <citation type="submission" date="2022-08" db="EMBL/GenBank/DDBJ databases">
        <authorList>
            <person name="Gutierrez-Valencia J."/>
        </authorList>
    </citation>
    <scope>NUCLEOTIDE SEQUENCE</scope>
</reference>